<comment type="caution">
    <text evidence="2">The sequence shown here is derived from an EMBL/GenBank/DDBJ whole genome shotgun (WGS) entry which is preliminary data.</text>
</comment>
<feature type="compositionally biased region" description="Basic and acidic residues" evidence="1">
    <location>
        <begin position="67"/>
        <end position="78"/>
    </location>
</feature>
<feature type="compositionally biased region" description="Low complexity" evidence="1">
    <location>
        <begin position="12"/>
        <end position="23"/>
    </location>
</feature>
<evidence type="ECO:0000313" key="2">
    <source>
        <dbReference type="EMBL" id="MPC10439.1"/>
    </source>
</evidence>
<feature type="region of interest" description="Disordered" evidence="1">
    <location>
        <begin position="1"/>
        <end position="99"/>
    </location>
</feature>
<dbReference type="AlphaFoldDB" id="A0A5B7CLL8"/>
<name>A0A5B7CLL8_PORTR</name>
<proteinExistence type="predicted"/>
<reference evidence="2 3" key="1">
    <citation type="submission" date="2019-05" db="EMBL/GenBank/DDBJ databases">
        <title>Another draft genome of Portunus trituberculatus and its Hox gene families provides insights of decapod evolution.</title>
        <authorList>
            <person name="Jeong J.-H."/>
            <person name="Song I."/>
            <person name="Kim S."/>
            <person name="Choi T."/>
            <person name="Kim D."/>
            <person name="Ryu S."/>
            <person name="Kim W."/>
        </authorList>
    </citation>
    <scope>NUCLEOTIDE SEQUENCE [LARGE SCALE GENOMIC DNA]</scope>
    <source>
        <tissue evidence="2">Muscle</tissue>
    </source>
</reference>
<dbReference type="EMBL" id="VSRR010000117">
    <property type="protein sequence ID" value="MPC10439.1"/>
    <property type="molecule type" value="Genomic_DNA"/>
</dbReference>
<evidence type="ECO:0000313" key="3">
    <source>
        <dbReference type="Proteomes" id="UP000324222"/>
    </source>
</evidence>
<organism evidence="2 3">
    <name type="scientific">Portunus trituberculatus</name>
    <name type="common">Swimming crab</name>
    <name type="synonym">Neptunus trituberculatus</name>
    <dbReference type="NCBI Taxonomy" id="210409"/>
    <lineage>
        <taxon>Eukaryota</taxon>
        <taxon>Metazoa</taxon>
        <taxon>Ecdysozoa</taxon>
        <taxon>Arthropoda</taxon>
        <taxon>Crustacea</taxon>
        <taxon>Multicrustacea</taxon>
        <taxon>Malacostraca</taxon>
        <taxon>Eumalacostraca</taxon>
        <taxon>Eucarida</taxon>
        <taxon>Decapoda</taxon>
        <taxon>Pleocyemata</taxon>
        <taxon>Brachyura</taxon>
        <taxon>Eubrachyura</taxon>
        <taxon>Portunoidea</taxon>
        <taxon>Portunidae</taxon>
        <taxon>Portuninae</taxon>
        <taxon>Portunus</taxon>
    </lineage>
</organism>
<evidence type="ECO:0000256" key="1">
    <source>
        <dbReference type="SAM" id="MobiDB-lite"/>
    </source>
</evidence>
<sequence>MMLVTLKPAIIPRPSSPSSLPTPAHFPLLAAHTPSSSLRSRLPRRSDAPVNNISFSPLLSPAGCSALREDDRQVHAREEEEEEEEETGYYSRQRDVLQI</sequence>
<dbReference type="Proteomes" id="UP000324222">
    <property type="component" value="Unassembled WGS sequence"/>
</dbReference>
<protein>
    <submittedName>
        <fullName evidence="2">Uncharacterized protein</fullName>
    </submittedName>
</protein>
<accession>A0A5B7CLL8</accession>
<gene>
    <name evidence="2" type="ORF">E2C01_003074</name>
</gene>
<keyword evidence="3" id="KW-1185">Reference proteome</keyword>